<proteinExistence type="predicted"/>
<dbReference type="RefSeq" id="WP_191616726.1">
    <property type="nucleotide sequence ID" value="NZ_JACYFG010000009.1"/>
</dbReference>
<dbReference type="EMBL" id="JACYFG010000009">
    <property type="protein sequence ID" value="MBD5779588.1"/>
    <property type="molecule type" value="Genomic_DNA"/>
</dbReference>
<dbReference type="GO" id="GO:0004197">
    <property type="term" value="F:cysteine-type endopeptidase activity"/>
    <property type="evidence" value="ECO:0007669"/>
    <property type="project" value="InterPro"/>
</dbReference>
<comment type="caution">
    <text evidence="4">The sequence shown here is derived from an EMBL/GenBank/DDBJ whole genome shotgun (WGS) entry which is preliminary data.</text>
</comment>
<evidence type="ECO:0000259" key="3">
    <source>
        <dbReference type="Pfam" id="PF00656"/>
    </source>
</evidence>
<evidence type="ECO:0000313" key="5">
    <source>
        <dbReference type="Proteomes" id="UP000622317"/>
    </source>
</evidence>
<dbReference type="SUPFAM" id="SSF50969">
    <property type="entry name" value="YVTN repeat-like/Quinoprotein amine dehydrogenase"/>
    <property type="match status" value="1"/>
</dbReference>
<keyword evidence="5" id="KW-1185">Reference proteome</keyword>
<dbReference type="InterPro" id="IPR029030">
    <property type="entry name" value="Caspase-like_dom_sf"/>
</dbReference>
<dbReference type="InterPro" id="IPR051200">
    <property type="entry name" value="Host-pathogen_enzymatic-act"/>
</dbReference>
<dbReference type="Gene3D" id="3.40.50.1460">
    <property type="match status" value="1"/>
</dbReference>
<dbReference type="InterPro" id="IPR015943">
    <property type="entry name" value="WD40/YVTN_repeat-like_dom_sf"/>
</dbReference>
<feature type="region of interest" description="Disordered" evidence="1">
    <location>
        <begin position="37"/>
        <end position="71"/>
    </location>
</feature>
<dbReference type="SUPFAM" id="SSF82171">
    <property type="entry name" value="DPP6 N-terminal domain-like"/>
    <property type="match status" value="1"/>
</dbReference>
<organism evidence="4 5">
    <name type="scientific">Pelagicoccus enzymogenes</name>
    <dbReference type="NCBI Taxonomy" id="2773457"/>
    <lineage>
        <taxon>Bacteria</taxon>
        <taxon>Pseudomonadati</taxon>
        <taxon>Verrucomicrobiota</taxon>
        <taxon>Opitutia</taxon>
        <taxon>Puniceicoccales</taxon>
        <taxon>Pelagicoccaceae</taxon>
        <taxon>Pelagicoccus</taxon>
    </lineage>
</organism>
<feature type="chain" id="PRO_5036696992" evidence="2">
    <location>
        <begin position="24"/>
        <end position="1180"/>
    </location>
</feature>
<dbReference type="InterPro" id="IPR011044">
    <property type="entry name" value="Quino_amine_DH_bsu"/>
</dbReference>
<dbReference type="AlphaFoldDB" id="A0A927F6Z7"/>
<keyword evidence="2" id="KW-0732">Signal</keyword>
<evidence type="ECO:0000256" key="2">
    <source>
        <dbReference type="SAM" id="SignalP"/>
    </source>
</evidence>
<dbReference type="PANTHER" id="PTHR47197">
    <property type="entry name" value="PROTEIN NIRF"/>
    <property type="match status" value="1"/>
</dbReference>
<sequence>MIQTLRQLLFLALCVVTSTPLVAQFEELLQNPDLIEQSDFAPPSESASSETNTTPPAPATPPPPPRLLSSSLHRDPILQLDASPDGRYLLSLDQHVLKIWNIEQRANIATFEQTPGGWRFNDPQVIMGAWFTNTPRQILVCTNHGFTLYDDFNFSTGKQSKFEPTAYWFNAAEQAVYVAVYNTKYNKLQLTLTRVDLSTRERTSSHTIDLSKENLVKSGTAITPSSRNFITVDPQGRFATIRFQGENPLLLVDLANGEIAARVPAQHGALGFLPDGRILGHTRESNLNTYTIVNPVTFQTQPLFQLSSSSNLSPKLPTRLGQPLLLASGYEFAVHDLASRQTTPLQRLENRVTDASITVREPNRATTLIAQSNRQSGDYSQATATYLEPISIPSGIFGQAWSVPTFAPHAIAARPDDFELAIRRGADARIVRFNEVGLDIQNVELPSAALGPFTPLYHPVNEDWQFLGSNQPRVASRAARDSTFQLSTLGPDFFQKEGDNRRFALRNTHFYDLSRDGQTIALHHNTAVTVVDRPSGKRIATFPIDSPYSYADNNQQLLALSPDGQTVAFAYTTKTDNGSLDIVECHDVSTGKLLWKAPCDKPFETIDFLRYSGDGRLLYLKGPIGGPTGSNWFSSRFVTTGEVNSKIDYTSAHLHAYNRASTLVAQASYNNITLKTLPDGKATATLALDFKPATLAYIGSDNFLVATSNNDETLRLIDIREQAVIAEIKLFEDPKKWLVRHPGTGLFTSETSLQKDLKFIQGETITPLESYFDQFYQPRLLGSLVKGLSPKPTIPLSDLSLAPKLTLKIDGPATRGLTVEDEFETFELPTPEVTLKLDATCEGSPIADLRIYHNGKLVSGATRGLFVEDDEDAPLTETFTKTATHTFALTPGKNRFRAIAINEQGTESAPDEIIVYSETTAPESEGGIALHFLVVGINEYQNPQYNLNYAQKDAAAIEAILAKRYGQLFTRQNRYALYNSEATRENILATLDTIKSEANPRDVFIFYYAGHGVVSEDDDPEFFLAPYEITQLYGERRILRQLGISSDELLAYSRDISAQKQLFLLDACQSAGALKSLAVRGAVEERAIAQLARSSGTHWLTATGSEQFATEFDSLGHGAFTHVVLQALQGAADTGDGLVSVNELKAYVEAQVPELTQKEKGEAQYPVTYGYGQDFPLAIP</sequence>
<feature type="domain" description="Peptidase C14 caspase" evidence="3">
    <location>
        <begin position="933"/>
        <end position="1167"/>
    </location>
</feature>
<dbReference type="Proteomes" id="UP000622317">
    <property type="component" value="Unassembled WGS sequence"/>
</dbReference>
<feature type="compositionally biased region" description="Pro residues" evidence="1">
    <location>
        <begin position="55"/>
        <end position="66"/>
    </location>
</feature>
<dbReference type="Gene3D" id="2.130.10.10">
    <property type="entry name" value="YVTN repeat-like/Quinoprotein amine dehydrogenase"/>
    <property type="match status" value="2"/>
</dbReference>
<evidence type="ECO:0000313" key="4">
    <source>
        <dbReference type="EMBL" id="MBD5779588.1"/>
    </source>
</evidence>
<name>A0A927F6Z7_9BACT</name>
<reference evidence="4" key="1">
    <citation type="submission" date="2020-09" db="EMBL/GenBank/DDBJ databases">
        <title>Pelagicoccus enzymogenes sp. nov. with an EPS production, isolated from marine sediment.</title>
        <authorList>
            <person name="Feng X."/>
        </authorList>
    </citation>
    <scope>NUCLEOTIDE SEQUENCE</scope>
    <source>
        <strain evidence="4">NFK12</strain>
    </source>
</reference>
<protein>
    <submittedName>
        <fullName evidence="4">Caspase family protein</fullName>
    </submittedName>
</protein>
<dbReference type="GO" id="GO:0006508">
    <property type="term" value="P:proteolysis"/>
    <property type="evidence" value="ECO:0007669"/>
    <property type="project" value="InterPro"/>
</dbReference>
<dbReference type="InterPro" id="IPR011600">
    <property type="entry name" value="Pept_C14_caspase"/>
</dbReference>
<evidence type="ECO:0000256" key="1">
    <source>
        <dbReference type="SAM" id="MobiDB-lite"/>
    </source>
</evidence>
<feature type="signal peptide" evidence="2">
    <location>
        <begin position="1"/>
        <end position="23"/>
    </location>
</feature>
<feature type="compositionally biased region" description="Low complexity" evidence="1">
    <location>
        <begin position="41"/>
        <end position="54"/>
    </location>
</feature>
<gene>
    <name evidence="4" type="ORF">IEN85_08780</name>
</gene>
<dbReference type="SUPFAM" id="SSF52129">
    <property type="entry name" value="Caspase-like"/>
    <property type="match status" value="1"/>
</dbReference>
<accession>A0A927F6Z7</accession>
<dbReference type="Pfam" id="PF00656">
    <property type="entry name" value="Peptidase_C14"/>
    <property type="match status" value="1"/>
</dbReference>
<dbReference type="PANTHER" id="PTHR47197:SF3">
    <property type="entry name" value="DIHYDRO-HEME D1 DEHYDROGENASE"/>
    <property type="match status" value="1"/>
</dbReference>